<dbReference type="Gene3D" id="2.120.10.10">
    <property type="match status" value="1"/>
</dbReference>
<dbReference type="EMBL" id="JMIH01000016">
    <property type="protein sequence ID" value="KEO74124.1"/>
    <property type="molecule type" value="Genomic_DNA"/>
</dbReference>
<gene>
    <name evidence="1" type="ORF">EL17_08255</name>
</gene>
<comment type="caution">
    <text evidence="1">The sequence shown here is derived from an EMBL/GenBank/DDBJ whole genome shotgun (WGS) entry which is preliminary data.</text>
</comment>
<dbReference type="RefSeq" id="WP_035072935.1">
    <property type="nucleotide sequence ID" value="NZ_JMIH01000016.1"/>
</dbReference>
<protein>
    <submittedName>
        <fullName evidence="1">Neuraminidase</fullName>
    </submittedName>
</protein>
<dbReference type="Proteomes" id="UP000027821">
    <property type="component" value="Unassembled WGS sequence"/>
</dbReference>
<reference evidence="1 2" key="1">
    <citation type="submission" date="2014-04" db="EMBL/GenBank/DDBJ databases">
        <title>Characterization and application of a salt tolerant electro-active bacterium.</title>
        <authorList>
            <person name="Yang L."/>
            <person name="Wei S."/>
            <person name="Tay Q.X.M."/>
        </authorList>
    </citation>
    <scope>NUCLEOTIDE SEQUENCE [LARGE SCALE GENOMIC DNA]</scope>
    <source>
        <strain evidence="1 2">LY1</strain>
    </source>
</reference>
<dbReference type="STRING" id="1048983.EL17_08255"/>
<organism evidence="1 2">
    <name type="scientific">Anditalea andensis</name>
    <dbReference type="NCBI Taxonomy" id="1048983"/>
    <lineage>
        <taxon>Bacteria</taxon>
        <taxon>Pseudomonadati</taxon>
        <taxon>Bacteroidota</taxon>
        <taxon>Cytophagia</taxon>
        <taxon>Cytophagales</taxon>
        <taxon>Cytophagaceae</taxon>
        <taxon>Anditalea</taxon>
    </lineage>
</organism>
<dbReference type="OrthoDB" id="223410at2"/>
<dbReference type="eggNOG" id="COG4225">
    <property type="taxonomic scope" value="Bacteria"/>
</dbReference>
<evidence type="ECO:0000313" key="1">
    <source>
        <dbReference type="EMBL" id="KEO74124.1"/>
    </source>
</evidence>
<accession>A0A074KZ00</accession>
<dbReference type="AlphaFoldDB" id="A0A074KZ00"/>
<dbReference type="Pfam" id="PF15892">
    <property type="entry name" value="BNR_4"/>
    <property type="match status" value="1"/>
</dbReference>
<evidence type="ECO:0000313" key="2">
    <source>
        <dbReference type="Proteomes" id="UP000027821"/>
    </source>
</evidence>
<name>A0A074KZ00_9BACT</name>
<sequence>MGGKIYLSLLICILLVFTCRAQGLEDSPVTFSTVGEGWANNSINTVIFRRNSLDSDHEYQFTAFYDGDGNLVLGKRKLGTGEWETKVTPYHGNVKDAHNTISITLDGDGYLHVSWDHHDNPLRYAKSKDPLSLELGERISMTGKEEEKVTYPEFHKLPDGNLIFLYRSGASGRGNLVMNKYDIVKGEWSQLHKNLIDGEGERNAYWQAYIDSQGTIHLSWVWRESWDVATNHDMAYARSTDGGITWRRSSGEAYTLPITVSTAEYAWMIPQKSSLINQTAMAADEEGNPYIVSYWAEDSIPQYHIIYHGQQGWKKTSPGNRKTPFYLGGGGTKRIPISRPQLLINSEERHVKAYIIFRDEERDNKITMAYCNDLENEDWIVKDLTTEGVGQWEPTHDISLWKNFKQLHLFVQKVEQKDGEGVAEGLTTPIHILQLEN</sequence>
<dbReference type="SUPFAM" id="SSF50939">
    <property type="entry name" value="Sialidases"/>
    <property type="match status" value="1"/>
</dbReference>
<keyword evidence="2" id="KW-1185">Reference proteome</keyword>
<dbReference type="InterPro" id="IPR036278">
    <property type="entry name" value="Sialidase_sf"/>
</dbReference>
<proteinExistence type="predicted"/>